<proteinExistence type="predicted"/>
<gene>
    <name evidence="1" type="primary">ORF50560</name>
</gene>
<accession>A0A0B6Z8P8</accession>
<dbReference type="AlphaFoldDB" id="A0A0B6Z8P8"/>
<reference evidence="1" key="1">
    <citation type="submission" date="2014-12" db="EMBL/GenBank/DDBJ databases">
        <title>Insight into the proteome of Arion vulgaris.</title>
        <authorList>
            <person name="Aradska J."/>
            <person name="Bulat T."/>
            <person name="Smidak R."/>
            <person name="Sarate P."/>
            <person name="Gangsoo J."/>
            <person name="Sialana F."/>
            <person name="Bilban M."/>
            <person name="Lubec G."/>
        </authorList>
    </citation>
    <scope>NUCLEOTIDE SEQUENCE</scope>
    <source>
        <tissue evidence="1">Skin</tissue>
    </source>
</reference>
<evidence type="ECO:0000313" key="1">
    <source>
        <dbReference type="EMBL" id="CEK64080.1"/>
    </source>
</evidence>
<sequence length="59" mass="6667">MIANTRDIDLWRSMIFYAASQQLISEFNEILIRIFQPCVAQGVQGTVTVQPTKPVVRGD</sequence>
<protein>
    <submittedName>
        <fullName evidence="1">Uncharacterized protein</fullName>
    </submittedName>
</protein>
<dbReference type="EMBL" id="HACG01017215">
    <property type="protein sequence ID" value="CEK64080.1"/>
    <property type="molecule type" value="Transcribed_RNA"/>
</dbReference>
<name>A0A0B6Z8P8_9EUPU</name>
<organism evidence="1">
    <name type="scientific">Arion vulgaris</name>
    <dbReference type="NCBI Taxonomy" id="1028688"/>
    <lineage>
        <taxon>Eukaryota</taxon>
        <taxon>Metazoa</taxon>
        <taxon>Spiralia</taxon>
        <taxon>Lophotrochozoa</taxon>
        <taxon>Mollusca</taxon>
        <taxon>Gastropoda</taxon>
        <taxon>Heterobranchia</taxon>
        <taxon>Euthyneura</taxon>
        <taxon>Panpulmonata</taxon>
        <taxon>Eupulmonata</taxon>
        <taxon>Stylommatophora</taxon>
        <taxon>Helicina</taxon>
        <taxon>Arionoidea</taxon>
        <taxon>Arionidae</taxon>
        <taxon>Arion</taxon>
    </lineage>
</organism>